<gene>
    <name evidence="1" type="primary">ORF88932</name>
</gene>
<protein>
    <submittedName>
        <fullName evidence="1">Uncharacterized protein</fullName>
    </submittedName>
</protein>
<reference evidence="1" key="1">
    <citation type="submission" date="2014-12" db="EMBL/GenBank/DDBJ databases">
        <title>Insight into the proteome of Arion vulgaris.</title>
        <authorList>
            <person name="Aradska J."/>
            <person name="Bulat T."/>
            <person name="Smidak R."/>
            <person name="Sarate P."/>
            <person name="Gangsoo J."/>
            <person name="Sialana F."/>
            <person name="Bilban M."/>
            <person name="Lubec G."/>
        </authorList>
    </citation>
    <scope>NUCLEOTIDE SEQUENCE</scope>
    <source>
        <tissue evidence="1">Skin</tissue>
    </source>
</reference>
<dbReference type="AlphaFoldDB" id="A0A0B7A1G0"/>
<organism evidence="1">
    <name type="scientific">Arion vulgaris</name>
    <dbReference type="NCBI Taxonomy" id="1028688"/>
    <lineage>
        <taxon>Eukaryota</taxon>
        <taxon>Metazoa</taxon>
        <taxon>Spiralia</taxon>
        <taxon>Lophotrochozoa</taxon>
        <taxon>Mollusca</taxon>
        <taxon>Gastropoda</taxon>
        <taxon>Heterobranchia</taxon>
        <taxon>Euthyneura</taxon>
        <taxon>Panpulmonata</taxon>
        <taxon>Eupulmonata</taxon>
        <taxon>Stylommatophora</taxon>
        <taxon>Helicina</taxon>
        <taxon>Arionoidea</taxon>
        <taxon>Arionidae</taxon>
        <taxon>Arion</taxon>
    </lineage>
</organism>
<name>A0A0B7A1G0_9EUPU</name>
<sequence>MEIVIKLKDTKKIAAHFTVEYTFVEGTPVSQMRDLAGFSKQVMSPVQRY</sequence>
<evidence type="ECO:0000313" key="1">
    <source>
        <dbReference type="EMBL" id="CEK73926.1"/>
    </source>
</evidence>
<accession>A0A0B7A1G0</accession>
<proteinExistence type="predicted"/>
<dbReference type="EMBL" id="HACG01027061">
    <property type="protein sequence ID" value="CEK73926.1"/>
    <property type="molecule type" value="Transcribed_RNA"/>
</dbReference>